<organism evidence="10 11">
    <name type="scientific">Sulfobacillus acidophilus</name>
    <dbReference type="NCBI Taxonomy" id="53633"/>
    <lineage>
        <taxon>Bacteria</taxon>
        <taxon>Bacillati</taxon>
        <taxon>Bacillota</taxon>
        <taxon>Clostridia</taxon>
        <taxon>Eubacteriales</taxon>
        <taxon>Clostridiales Family XVII. Incertae Sedis</taxon>
        <taxon>Sulfobacillus</taxon>
    </lineage>
</organism>
<dbReference type="GO" id="GO:0015031">
    <property type="term" value="P:protein transport"/>
    <property type="evidence" value="ECO:0007669"/>
    <property type="project" value="UniProtKB-KW"/>
</dbReference>
<dbReference type="Pfam" id="PF02699">
    <property type="entry name" value="YajC"/>
    <property type="match status" value="1"/>
</dbReference>
<dbReference type="PANTHER" id="PTHR33909">
    <property type="entry name" value="SEC TRANSLOCON ACCESSORY COMPLEX SUBUNIT YAJC"/>
    <property type="match status" value="1"/>
</dbReference>
<dbReference type="AlphaFoldDB" id="A0A2T2WFZ8"/>
<evidence type="ECO:0000313" key="11">
    <source>
        <dbReference type="Proteomes" id="UP000241848"/>
    </source>
</evidence>
<dbReference type="InterPro" id="IPR003849">
    <property type="entry name" value="Preprotein_translocase_YajC"/>
</dbReference>
<dbReference type="SMART" id="SM01323">
    <property type="entry name" value="YajC"/>
    <property type="match status" value="1"/>
</dbReference>
<keyword evidence="5" id="KW-0812">Transmembrane</keyword>
<evidence type="ECO:0000256" key="2">
    <source>
        <dbReference type="ARBA" id="ARBA00006742"/>
    </source>
</evidence>
<accession>A0A2T2WFZ8</accession>
<protein>
    <submittedName>
        <fullName evidence="10">Preprotein translocase subunit YajC</fullName>
    </submittedName>
</protein>
<keyword evidence="6" id="KW-0653">Protein transport</keyword>
<evidence type="ECO:0000313" key="10">
    <source>
        <dbReference type="EMBL" id="PSR21162.1"/>
    </source>
</evidence>
<evidence type="ECO:0000256" key="3">
    <source>
        <dbReference type="ARBA" id="ARBA00022448"/>
    </source>
</evidence>
<dbReference type="NCBIfam" id="TIGR00739">
    <property type="entry name" value="yajC"/>
    <property type="match status" value="1"/>
</dbReference>
<keyword evidence="3" id="KW-0813">Transport</keyword>
<gene>
    <name evidence="10" type="primary">yajC</name>
    <name evidence="10" type="ORF">C7B45_12040</name>
</gene>
<reference evidence="10 11" key="1">
    <citation type="journal article" date="2014" name="BMC Genomics">
        <title>Comparison of environmental and isolate Sulfobacillus genomes reveals diverse carbon, sulfur, nitrogen, and hydrogen metabolisms.</title>
        <authorList>
            <person name="Justice N.B."/>
            <person name="Norman A."/>
            <person name="Brown C.T."/>
            <person name="Singh A."/>
            <person name="Thomas B.C."/>
            <person name="Banfield J.F."/>
        </authorList>
    </citation>
    <scope>NUCLEOTIDE SEQUENCE [LARGE SCALE GENOMIC DNA]</scope>
    <source>
        <strain evidence="10">AMDSBA3</strain>
    </source>
</reference>
<keyword evidence="8" id="KW-0811">Translocation</keyword>
<evidence type="ECO:0000256" key="6">
    <source>
        <dbReference type="ARBA" id="ARBA00022927"/>
    </source>
</evidence>
<keyword evidence="4" id="KW-1003">Cell membrane</keyword>
<comment type="caution">
    <text evidence="10">The sequence shown here is derived from an EMBL/GenBank/DDBJ whole genome shotgun (WGS) entry which is preliminary data.</text>
</comment>
<comment type="similarity">
    <text evidence="2">Belongs to the YajC family.</text>
</comment>
<comment type="subcellular location">
    <subcellularLocation>
        <location evidence="1">Cell membrane</location>
        <topology evidence="1">Single-pass membrane protein</topology>
    </subcellularLocation>
</comment>
<dbReference type="EMBL" id="PXYV01000041">
    <property type="protein sequence ID" value="PSR21162.1"/>
    <property type="molecule type" value="Genomic_DNA"/>
</dbReference>
<evidence type="ECO:0000256" key="4">
    <source>
        <dbReference type="ARBA" id="ARBA00022475"/>
    </source>
</evidence>
<name>A0A2T2WFZ8_9FIRM</name>
<proteinExistence type="inferred from homology"/>
<evidence type="ECO:0000256" key="1">
    <source>
        <dbReference type="ARBA" id="ARBA00004162"/>
    </source>
</evidence>
<dbReference type="GO" id="GO:0005886">
    <property type="term" value="C:plasma membrane"/>
    <property type="evidence" value="ECO:0007669"/>
    <property type="project" value="UniProtKB-SubCell"/>
</dbReference>
<evidence type="ECO:0000256" key="9">
    <source>
        <dbReference type="ARBA" id="ARBA00023136"/>
    </source>
</evidence>
<keyword evidence="9" id="KW-0472">Membrane</keyword>
<evidence type="ECO:0000256" key="8">
    <source>
        <dbReference type="ARBA" id="ARBA00023010"/>
    </source>
</evidence>
<evidence type="ECO:0000256" key="5">
    <source>
        <dbReference type="ARBA" id="ARBA00022692"/>
    </source>
</evidence>
<evidence type="ECO:0000256" key="7">
    <source>
        <dbReference type="ARBA" id="ARBA00022989"/>
    </source>
</evidence>
<dbReference type="Proteomes" id="UP000241848">
    <property type="component" value="Unassembled WGS sequence"/>
</dbReference>
<sequence>MTGWMFWQQSRQQRARRQIQNSVSAGDKVVTMGGMIGTVEDVRETELTLKIADGVKIRVLKSAIGGKYQEGQSK</sequence>
<dbReference type="PANTHER" id="PTHR33909:SF1">
    <property type="entry name" value="SEC TRANSLOCON ACCESSORY COMPLEX SUBUNIT YAJC"/>
    <property type="match status" value="1"/>
</dbReference>
<keyword evidence="7" id="KW-1133">Transmembrane helix</keyword>